<keyword evidence="2" id="KW-1185">Reference proteome</keyword>
<evidence type="ECO:0000313" key="2">
    <source>
        <dbReference type="Proteomes" id="UP000078454"/>
    </source>
</evidence>
<organism evidence="1 2">
    <name type="scientific">Paenibacillus oryzisoli</name>
    <dbReference type="NCBI Taxonomy" id="1850517"/>
    <lineage>
        <taxon>Bacteria</taxon>
        <taxon>Bacillati</taxon>
        <taxon>Bacillota</taxon>
        <taxon>Bacilli</taxon>
        <taxon>Bacillales</taxon>
        <taxon>Paenibacillaceae</taxon>
        <taxon>Paenibacillus</taxon>
    </lineage>
</organism>
<evidence type="ECO:0000313" key="1">
    <source>
        <dbReference type="EMBL" id="OAS19239.1"/>
    </source>
</evidence>
<dbReference type="RefSeq" id="WP_068663637.1">
    <property type="nucleotide sequence ID" value="NZ_LYPB01000058.1"/>
</dbReference>
<sequence>MFEMDEGEGNSDNPVKWWECLDNTAAWVRFNYAEIMANGSDELKNAASIVLGGYAPGAIKKEA</sequence>
<reference evidence="1 2" key="1">
    <citation type="submission" date="2016-05" db="EMBL/GenBank/DDBJ databases">
        <title>Paenibacillus sp. 1ZS3-15 nov., isolated from the rhizosphere soil.</title>
        <authorList>
            <person name="Zhang X.X."/>
            <person name="Zhang J."/>
        </authorList>
    </citation>
    <scope>NUCLEOTIDE SEQUENCE [LARGE SCALE GENOMIC DNA]</scope>
    <source>
        <strain evidence="1 2">1ZS3-15</strain>
    </source>
</reference>
<dbReference type="Proteomes" id="UP000078454">
    <property type="component" value="Unassembled WGS sequence"/>
</dbReference>
<proteinExistence type="predicted"/>
<protein>
    <submittedName>
        <fullName evidence="1">Uncharacterized protein</fullName>
    </submittedName>
</protein>
<name>A0A198ACL3_9BACL</name>
<dbReference type="AlphaFoldDB" id="A0A198ACL3"/>
<dbReference type="EMBL" id="LYPB01000058">
    <property type="protein sequence ID" value="OAS19239.1"/>
    <property type="molecule type" value="Genomic_DNA"/>
</dbReference>
<dbReference type="STRING" id="1850517.A8708_26370"/>
<gene>
    <name evidence="1" type="ORF">A8708_26370</name>
</gene>
<accession>A0A198ACL3</accession>
<comment type="caution">
    <text evidence="1">The sequence shown here is derived from an EMBL/GenBank/DDBJ whole genome shotgun (WGS) entry which is preliminary data.</text>
</comment>
<dbReference type="OrthoDB" id="9889333at2"/>